<evidence type="ECO:0000313" key="9">
    <source>
        <dbReference type="Proteomes" id="UP000824236"/>
    </source>
</evidence>
<comment type="similarity">
    <text evidence="2">Belongs to the SusD family.</text>
</comment>
<dbReference type="SUPFAM" id="SSF48452">
    <property type="entry name" value="TPR-like"/>
    <property type="match status" value="1"/>
</dbReference>
<name>A0A9E2KHG0_9BACE</name>
<sequence length="488" mass="55348">MKKILIGAFCSALALLSSCDLDKFPSANISQDTSWQSISDARNFRYGIYSYLQVVSGGIHTYAADYQSDLFNMTVSSGNRGGDLHRWDFNNSQYDIEDIWQYNYTLINNCNNIINNIDHITVADETEQAEANNIKGEAYLMRAMAYHTLVLHFAKDYEPASAATDLGLPLVEVGDPNGKPSRATLEDTYQLIKSDIEQARQLLSTPGEANSEFLTIDVIDAFEARVDLYVHNYQEARTLAQSLMSKYALVNTEDGLAGMWLNDEASEVLFRVRMTPDDRTNAFSYYLNWSTTVNHWAPDFIPSQWVVDLYEDGDIRKNTSFLQDDVQCNDIQASDIYLLNKYPGNPALDVSTEFEYYNMWKPFRAAEAYLIVAEAAYRDNDEAAALDALNQLRTNRNASALSVSGDALFQTIKEEWIREFVGEGQRLNDLKRWHDGFTRHDPQNPDILTTGVGMESLSIEADNMRFVWEIPANDLNANSNLVPNWNQE</sequence>
<dbReference type="Gene3D" id="1.25.40.390">
    <property type="match status" value="1"/>
</dbReference>
<dbReference type="AlphaFoldDB" id="A0A9E2KHG0"/>
<dbReference type="InterPro" id="IPR012944">
    <property type="entry name" value="SusD_RagB_dom"/>
</dbReference>
<keyword evidence="4" id="KW-0472">Membrane</keyword>
<dbReference type="PROSITE" id="PS51257">
    <property type="entry name" value="PROKAR_LIPOPROTEIN"/>
    <property type="match status" value="1"/>
</dbReference>
<evidence type="ECO:0000256" key="2">
    <source>
        <dbReference type="ARBA" id="ARBA00006275"/>
    </source>
</evidence>
<feature type="domain" description="SusD-like N-terminal" evidence="7">
    <location>
        <begin position="85"/>
        <end position="206"/>
    </location>
</feature>
<dbReference type="Pfam" id="PF14322">
    <property type="entry name" value="SusD-like_3"/>
    <property type="match status" value="1"/>
</dbReference>
<reference evidence="8" key="1">
    <citation type="journal article" date="2021" name="PeerJ">
        <title>Extensive microbial diversity within the chicken gut microbiome revealed by metagenomics and culture.</title>
        <authorList>
            <person name="Gilroy R."/>
            <person name="Ravi A."/>
            <person name="Getino M."/>
            <person name="Pursley I."/>
            <person name="Horton D.L."/>
            <person name="Alikhan N.F."/>
            <person name="Baker D."/>
            <person name="Gharbi K."/>
            <person name="Hall N."/>
            <person name="Watson M."/>
            <person name="Adriaenssens E.M."/>
            <person name="Foster-Nyarko E."/>
            <person name="Jarju S."/>
            <person name="Secka A."/>
            <person name="Antonio M."/>
            <person name="Oren A."/>
            <person name="Chaudhuri R.R."/>
            <person name="La Ragione R."/>
            <person name="Hildebrand F."/>
            <person name="Pallen M.J."/>
        </authorList>
    </citation>
    <scope>NUCLEOTIDE SEQUENCE</scope>
    <source>
        <strain evidence="8">B3-3758</strain>
    </source>
</reference>
<organism evidence="8 9">
    <name type="scientific">Candidatus Bacteroides intestinipullorum</name>
    <dbReference type="NCBI Taxonomy" id="2838471"/>
    <lineage>
        <taxon>Bacteria</taxon>
        <taxon>Pseudomonadati</taxon>
        <taxon>Bacteroidota</taxon>
        <taxon>Bacteroidia</taxon>
        <taxon>Bacteroidales</taxon>
        <taxon>Bacteroidaceae</taxon>
        <taxon>Bacteroides</taxon>
    </lineage>
</organism>
<proteinExistence type="inferred from homology"/>
<keyword evidence="3" id="KW-0732">Signal</keyword>
<evidence type="ECO:0000259" key="6">
    <source>
        <dbReference type="Pfam" id="PF07980"/>
    </source>
</evidence>
<dbReference type="InterPro" id="IPR011990">
    <property type="entry name" value="TPR-like_helical_dom_sf"/>
</dbReference>
<gene>
    <name evidence="8" type="ORF">H9791_08190</name>
</gene>
<keyword evidence="5" id="KW-0998">Cell outer membrane</keyword>
<comment type="caution">
    <text evidence="8">The sequence shown here is derived from an EMBL/GenBank/DDBJ whole genome shotgun (WGS) entry which is preliminary data.</text>
</comment>
<evidence type="ECO:0000256" key="3">
    <source>
        <dbReference type="ARBA" id="ARBA00022729"/>
    </source>
</evidence>
<dbReference type="InterPro" id="IPR033985">
    <property type="entry name" value="SusD-like_N"/>
</dbReference>
<evidence type="ECO:0000259" key="7">
    <source>
        <dbReference type="Pfam" id="PF14322"/>
    </source>
</evidence>
<accession>A0A9E2KHG0</accession>
<dbReference type="GO" id="GO:0009279">
    <property type="term" value="C:cell outer membrane"/>
    <property type="evidence" value="ECO:0007669"/>
    <property type="project" value="UniProtKB-SubCell"/>
</dbReference>
<comment type="subcellular location">
    <subcellularLocation>
        <location evidence="1">Cell outer membrane</location>
    </subcellularLocation>
</comment>
<dbReference type="EMBL" id="JAHLFO010000113">
    <property type="protein sequence ID" value="MBU3814468.1"/>
    <property type="molecule type" value="Genomic_DNA"/>
</dbReference>
<evidence type="ECO:0000256" key="5">
    <source>
        <dbReference type="ARBA" id="ARBA00023237"/>
    </source>
</evidence>
<reference evidence="8" key="2">
    <citation type="submission" date="2021-04" db="EMBL/GenBank/DDBJ databases">
        <authorList>
            <person name="Gilroy R."/>
        </authorList>
    </citation>
    <scope>NUCLEOTIDE SEQUENCE</scope>
    <source>
        <strain evidence="8">B3-3758</strain>
    </source>
</reference>
<evidence type="ECO:0000256" key="4">
    <source>
        <dbReference type="ARBA" id="ARBA00023136"/>
    </source>
</evidence>
<protein>
    <submittedName>
        <fullName evidence="8">RagB/SusD family nutrient uptake outer membrane protein</fullName>
    </submittedName>
</protein>
<evidence type="ECO:0000313" key="8">
    <source>
        <dbReference type="EMBL" id="MBU3814468.1"/>
    </source>
</evidence>
<feature type="domain" description="RagB/SusD" evidence="6">
    <location>
        <begin position="335"/>
        <end position="484"/>
    </location>
</feature>
<evidence type="ECO:0000256" key="1">
    <source>
        <dbReference type="ARBA" id="ARBA00004442"/>
    </source>
</evidence>
<dbReference type="Pfam" id="PF07980">
    <property type="entry name" value="SusD_RagB"/>
    <property type="match status" value="1"/>
</dbReference>
<dbReference type="Proteomes" id="UP000824236">
    <property type="component" value="Unassembled WGS sequence"/>
</dbReference>